<dbReference type="SUPFAM" id="SSF81901">
    <property type="entry name" value="HCP-like"/>
    <property type="match status" value="1"/>
</dbReference>
<dbReference type="GO" id="GO:0006508">
    <property type="term" value="P:proteolysis"/>
    <property type="evidence" value="ECO:0007669"/>
    <property type="project" value="InterPro"/>
</dbReference>
<name>A0A2Z2NUT8_9GAMM</name>
<organism evidence="4 5">
    <name type="scientific">Granulosicoccus antarcticus IMCC3135</name>
    <dbReference type="NCBI Taxonomy" id="1192854"/>
    <lineage>
        <taxon>Bacteria</taxon>
        <taxon>Pseudomonadati</taxon>
        <taxon>Pseudomonadota</taxon>
        <taxon>Gammaproteobacteria</taxon>
        <taxon>Chromatiales</taxon>
        <taxon>Granulosicoccaceae</taxon>
        <taxon>Granulosicoccus</taxon>
    </lineage>
</organism>
<dbReference type="InterPro" id="IPR011600">
    <property type="entry name" value="Pept_C14_caspase"/>
</dbReference>
<feature type="coiled-coil region" evidence="1">
    <location>
        <begin position="416"/>
        <end position="468"/>
    </location>
</feature>
<dbReference type="SUPFAM" id="SSF52129">
    <property type="entry name" value="Caspase-like"/>
    <property type="match status" value="1"/>
</dbReference>
<evidence type="ECO:0000256" key="1">
    <source>
        <dbReference type="SAM" id="Coils"/>
    </source>
</evidence>
<protein>
    <submittedName>
        <fullName evidence="4">Localization factor PodJL</fullName>
    </submittedName>
</protein>
<dbReference type="PANTHER" id="PTHR22576">
    <property type="entry name" value="MUCOSA ASSOCIATED LYMPHOID TISSUE LYMPHOMA TRANSLOCATION PROTEIN 1/PARACASPASE"/>
    <property type="match status" value="1"/>
</dbReference>
<keyword evidence="5" id="KW-1185">Reference proteome</keyword>
<feature type="coiled-coil region" evidence="1">
    <location>
        <begin position="663"/>
        <end position="722"/>
    </location>
</feature>
<dbReference type="PROSITE" id="PS50208">
    <property type="entry name" value="CASPASE_P20"/>
    <property type="match status" value="1"/>
</dbReference>
<dbReference type="GO" id="GO:0004197">
    <property type="term" value="F:cysteine-type endopeptidase activity"/>
    <property type="evidence" value="ECO:0007669"/>
    <property type="project" value="InterPro"/>
</dbReference>
<dbReference type="AlphaFoldDB" id="A0A2Z2NUT8"/>
<dbReference type="InterPro" id="IPR029030">
    <property type="entry name" value="Caspase-like_dom_sf"/>
</dbReference>
<dbReference type="PROSITE" id="PS51257">
    <property type="entry name" value="PROKAR_LIPOPROTEIN"/>
    <property type="match status" value="1"/>
</dbReference>
<dbReference type="EMBL" id="CP018632">
    <property type="protein sequence ID" value="ASJ74275.1"/>
    <property type="molecule type" value="Genomic_DNA"/>
</dbReference>
<feature type="coiled-coil region" evidence="1">
    <location>
        <begin position="211"/>
        <end position="352"/>
    </location>
</feature>
<dbReference type="Gene3D" id="1.25.40.10">
    <property type="entry name" value="Tetratricopeptide repeat domain"/>
    <property type="match status" value="1"/>
</dbReference>
<sequence>MSSMRTCLFCQKILDALYKSGVFLVTSVTVFVVGCATNAVPPDSAPLSRDADRLLIVDCLLPGQLRRLGRSITYLTPRRPVKVPTSECEIRGGEYVAYDRANFSTSLKIWLPKAESGDPEAQTYVGEIFEKGLGLQADPVVAASWYQKAADQRFSRAQVNLGYLYESGIGVPQDLVKAMNYYREAAGFDEGSLEYTTALQVANRKQQTLDLVSREQDIERLNQTVAQLEIKNTELRNRQVELRTQQNNINALADETAQQRKRVLELGVSTTSSTSINQSSEKLVTALEQLDTLNLQLSTTESEKAELLGNLREQQASTDSLRQKFNASNKELNAANENLLAQKQKISKLESASLSGGDSSAQMLQLQSRLTNAQQAFEKEASKTDNLQRTLAQKSTLLQNQIANAESRELSLKGELSRLSGNVADTQLSAAQLKNELTAQINTRQSEVEQLKRQLNNAVRELSVTQAGLENTQGRLGTPSPELARANTVLQQQNTEFTQQIAAAIQLEESLKTELDRLGSSLADEQIDKARLQRQITAQLQEQTQQAQQLQSQLQRSNSQLEQARIQIEQGGKSNTSQPAQFAQLQQQLAQQQSTLALQIEGTERQQKQLLSDLELMRVRAVDSEAQNKLLKGEIAQQEMLIASLSTRYEESVSALSAKDSNLGTQQTQIAQLQEELQRVRESSINSTLLARADNKDLQETLNTERETFAALQQEVENLRGKQTGESRTLENQLAAADQTEALLKRQLESSSDVAESLQQQLMAQQQQYQAQLKEAENEVVAVKGELNRAQDERIDAQLKLASLESDLVQQQQMISTQESEINKLQSEVTKAQAQADKPAIEQVPQIVNAGPIIEIIEPDITITRGGPAMKILSNAAKSFDVIGKISPSNNILSFKIDSTSVDLNDNGVFKYPADVSSPSLRMVAIDDAGERTDLELQLSQMRSANTTAEQPSSDISGIEFGNFHALIIGNNRFENLQNLKTAENDAIAVEALLREKYGFKTKLLLNATRYDMLSALNSMRENLTSEDNLLIYYAGHGELANETGYWLPVDAEPDSDVNWIPNSTITKYVETINAKHIIVIADSCYSGTLSRTSLSRLGKGLTTQQKHNWYETIASAKVRTVFTSGGLKPVLDSVGGSSQHSIFSAAFLNELETSDEPVVSTYKLFLRVQERVKAEATRLGLEQNPQYSPMQFAGHESGEFLFISDQDNVTSKLEIPTYLVVKDASRVAALR</sequence>
<dbReference type="InterPro" id="IPR001309">
    <property type="entry name" value="Pept_C14_p20"/>
</dbReference>
<dbReference type="InterPro" id="IPR011990">
    <property type="entry name" value="TPR-like_helical_dom_sf"/>
</dbReference>
<evidence type="ECO:0000259" key="3">
    <source>
        <dbReference type="PROSITE" id="PS50208"/>
    </source>
</evidence>
<feature type="coiled-coil region" evidence="1">
    <location>
        <begin position="515"/>
        <end position="567"/>
    </location>
</feature>
<dbReference type="Gene3D" id="3.40.50.1460">
    <property type="match status" value="1"/>
</dbReference>
<dbReference type="Proteomes" id="UP000250079">
    <property type="component" value="Chromosome"/>
</dbReference>
<dbReference type="KEGG" id="gai:IMCC3135_20990"/>
<dbReference type="Pfam" id="PF00656">
    <property type="entry name" value="Peptidase_C14"/>
    <property type="match status" value="1"/>
</dbReference>
<keyword evidence="2" id="KW-1133">Transmembrane helix</keyword>
<keyword evidence="1" id="KW-0175">Coiled coil</keyword>
<dbReference type="InterPro" id="IPR006597">
    <property type="entry name" value="Sel1-like"/>
</dbReference>
<feature type="domain" description="Caspase family p20" evidence="3">
    <location>
        <begin position="966"/>
        <end position="1085"/>
    </location>
</feature>
<evidence type="ECO:0000313" key="5">
    <source>
        <dbReference type="Proteomes" id="UP000250079"/>
    </source>
</evidence>
<feature type="coiled-coil region" evidence="1">
    <location>
        <begin position="748"/>
        <end position="835"/>
    </location>
</feature>
<evidence type="ECO:0000256" key="2">
    <source>
        <dbReference type="SAM" id="Phobius"/>
    </source>
</evidence>
<keyword evidence="2" id="KW-0812">Transmembrane</keyword>
<evidence type="ECO:0000313" key="4">
    <source>
        <dbReference type="EMBL" id="ASJ74275.1"/>
    </source>
</evidence>
<dbReference type="PANTHER" id="PTHR22576:SF37">
    <property type="entry name" value="MUCOSA-ASSOCIATED LYMPHOID TISSUE LYMPHOMA TRANSLOCATION PROTEIN 1"/>
    <property type="match status" value="1"/>
</dbReference>
<feature type="transmembrane region" description="Helical" evidence="2">
    <location>
        <begin position="21"/>
        <end position="40"/>
    </location>
</feature>
<proteinExistence type="predicted"/>
<dbReference type="InterPro" id="IPR052039">
    <property type="entry name" value="Caspase-related_regulators"/>
</dbReference>
<gene>
    <name evidence="4" type="primary">podJ_2</name>
    <name evidence="4" type="ORF">IMCC3135_20990</name>
</gene>
<dbReference type="OrthoDB" id="6810016at2"/>
<keyword evidence="2" id="KW-0472">Membrane</keyword>
<dbReference type="SMART" id="SM00671">
    <property type="entry name" value="SEL1"/>
    <property type="match status" value="2"/>
</dbReference>
<reference evidence="4 5" key="1">
    <citation type="submission" date="2016-12" db="EMBL/GenBank/DDBJ databases">
        <authorList>
            <person name="Song W.-J."/>
            <person name="Kurnit D.M."/>
        </authorList>
    </citation>
    <scope>NUCLEOTIDE SEQUENCE [LARGE SCALE GENOMIC DNA]</scope>
    <source>
        <strain evidence="4 5">IMCC3135</strain>
    </source>
</reference>
<dbReference type="Pfam" id="PF08238">
    <property type="entry name" value="Sel1"/>
    <property type="match status" value="2"/>
</dbReference>
<accession>A0A2Z2NUT8</accession>